<keyword evidence="3" id="KW-1185">Reference proteome</keyword>
<feature type="region of interest" description="Disordered" evidence="1">
    <location>
        <begin position="1"/>
        <end position="38"/>
    </location>
</feature>
<dbReference type="Proteomes" id="UP000031523">
    <property type="component" value="Chromosome"/>
</dbReference>
<dbReference type="KEGG" id="sals:SLNWT_1401"/>
<evidence type="ECO:0000256" key="1">
    <source>
        <dbReference type="SAM" id="MobiDB-lite"/>
    </source>
</evidence>
<evidence type="ECO:0000313" key="3">
    <source>
        <dbReference type="Proteomes" id="UP000031523"/>
    </source>
</evidence>
<gene>
    <name evidence="2" type="ORF">SLNWT_1401</name>
</gene>
<proteinExistence type="predicted"/>
<reference evidence="2 3" key="1">
    <citation type="submission" date="2015-01" db="EMBL/GenBank/DDBJ databases">
        <title>Enhanced salinomycin production by adjusting the supply of polyketide extender units in Streptomyce albus DSM 41398.</title>
        <authorList>
            <person name="Lu C."/>
        </authorList>
    </citation>
    <scope>NUCLEOTIDE SEQUENCE [LARGE SCALE GENOMIC DNA]</scope>
    <source>
        <strain evidence="3">ATCC 21838 / DSM 41398 / FERM P-419 / JCM 4703 / NBRC 107858</strain>
    </source>
</reference>
<sequence>MANGTVHGRDLALHRGHPRVLPVIRTPGNPDLPGLPAR</sequence>
<dbReference type="EMBL" id="CP010519">
    <property type="protein sequence ID" value="AJE81777.1"/>
    <property type="molecule type" value="Genomic_DNA"/>
</dbReference>
<organism evidence="2 3">
    <name type="scientific">Streptomyces albus (strain ATCC 21838 / DSM 41398 / FERM P-419 / JCM 4703 / NBRC 107858)</name>
    <dbReference type="NCBI Taxonomy" id="1081613"/>
    <lineage>
        <taxon>Bacteria</taxon>
        <taxon>Bacillati</taxon>
        <taxon>Actinomycetota</taxon>
        <taxon>Actinomycetes</taxon>
        <taxon>Kitasatosporales</taxon>
        <taxon>Streptomycetaceae</taxon>
        <taxon>Streptomyces</taxon>
    </lineage>
</organism>
<accession>A0A0B5EUJ9</accession>
<evidence type="ECO:0000313" key="2">
    <source>
        <dbReference type="EMBL" id="AJE81777.1"/>
    </source>
</evidence>
<name>A0A0B5EUJ9_STRA4</name>
<protein>
    <submittedName>
        <fullName evidence="2">Uncharacterized protein</fullName>
    </submittedName>
</protein>
<dbReference type="AlphaFoldDB" id="A0A0B5EUJ9"/>